<organism evidence="2 4">
    <name type="scientific">Auxenochlorella protothecoides</name>
    <name type="common">Green microalga</name>
    <name type="synonym">Chlorella protothecoides</name>
    <dbReference type="NCBI Taxonomy" id="3075"/>
    <lineage>
        <taxon>Eukaryota</taxon>
        <taxon>Viridiplantae</taxon>
        <taxon>Chlorophyta</taxon>
        <taxon>core chlorophytes</taxon>
        <taxon>Trebouxiophyceae</taxon>
        <taxon>Chlorellales</taxon>
        <taxon>Chlorellaceae</taxon>
        <taxon>Auxenochlorella</taxon>
    </lineage>
</organism>
<dbReference type="eggNOG" id="ENOG502QYF3">
    <property type="taxonomic scope" value="Eukaryota"/>
</dbReference>
<evidence type="ECO:0000313" key="3">
    <source>
        <dbReference type="EMBL" id="RMZ56755.1"/>
    </source>
</evidence>
<dbReference type="EMBL" id="GDKF01003763">
    <property type="protein sequence ID" value="JAT74859.1"/>
    <property type="molecule type" value="Transcribed_RNA"/>
</dbReference>
<dbReference type="InterPro" id="IPR038538">
    <property type="entry name" value="MTERF_sf"/>
</dbReference>
<sequence>MHTAFTARVVAIPLPRPFRCAGPGPRSRARGGLLRGSDKRIEVPESVRPQWDACAEALEVLGLERKDADKAIGSAFGWGKKKKYWQGAKQDEVPDVQRLAEALEFLSSVGIAAPEDQGKVVKDFPQVLGLSPDLMQHNVNKLKQAYRMKGSVLASSVKRKPKVLGAITDCEGDCEGNCSRCFAQF</sequence>
<dbReference type="Proteomes" id="UP000028924">
    <property type="component" value="Unassembled WGS sequence"/>
</dbReference>
<dbReference type="RefSeq" id="XP_011399152.1">
    <property type="nucleotide sequence ID" value="XM_011400850.1"/>
</dbReference>
<reference evidence="3" key="5">
    <citation type="submission" date="2018-11" db="EMBL/GenBank/DDBJ databases">
        <title>Characterization of plant carbon substrate utilization by Auxenochlorella protothecoides.</title>
        <authorList>
            <person name="Vogler B.W."/>
            <person name="Starkenburg S.R."/>
            <person name="Sudasinghe N."/>
            <person name="Schambach J.Y."/>
            <person name="Rollin J.A."/>
            <person name="Pattathil S."/>
            <person name="Barry A.N."/>
        </authorList>
    </citation>
    <scope>NUCLEOTIDE SEQUENCE [LARGE SCALE GENOMIC DNA]</scope>
    <source>
        <strain evidence="3">UTEX 25</strain>
    </source>
</reference>
<dbReference type="AlphaFoldDB" id="A0A087SKK2"/>
<gene>
    <name evidence="3" type="ORF">APUTEX25_002844</name>
    <name evidence="2" type="ORF">F751_4749</name>
    <name evidence="1" type="ORF">g.101562</name>
</gene>
<dbReference type="OrthoDB" id="431485at2759"/>
<dbReference type="EMBL" id="KL662127">
    <property type="protein sequence ID" value="KFM26256.1"/>
    <property type="molecule type" value="Genomic_DNA"/>
</dbReference>
<dbReference type="Gene3D" id="1.25.70.10">
    <property type="entry name" value="Transcription termination factor 3, mitochondrial"/>
    <property type="match status" value="1"/>
</dbReference>
<dbReference type="STRING" id="3075.A0A087SKK2"/>
<accession>A0A087SKK2</accession>
<protein>
    <submittedName>
        <fullName evidence="2">Uncharacterized protein</fullName>
    </submittedName>
</protein>
<dbReference type="EMBL" id="QOKY01000135">
    <property type="protein sequence ID" value="RMZ56755.1"/>
    <property type="molecule type" value="Genomic_DNA"/>
</dbReference>
<name>A0A087SKK2_AUXPR</name>
<evidence type="ECO:0000313" key="1">
    <source>
        <dbReference type="EMBL" id="JAT74859.1"/>
    </source>
</evidence>
<proteinExistence type="predicted"/>
<evidence type="ECO:0000313" key="2">
    <source>
        <dbReference type="EMBL" id="KFM26256.1"/>
    </source>
</evidence>
<evidence type="ECO:0000313" key="5">
    <source>
        <dbReference type="Proteomes" id="UP000279271"/>
    </source>
</evidence>
<keyword evidence="4" id="KW-1185">Reference proteome</keyword>
<reference evidence="5" key="3">
    <citation type="journal article" date="2018" name="Algal Res.">
        <title>Characterization of plant carbon substrate utilization by Auxenochlorella protothecoides.</title>
        <authorList>
            <person name="Vogler B.W."/>
            <person name="Starkenburg S.R."/>
            <person name="Sudasinghe N."/>
            <person name="Schambach J.Y."/>
            <person name="Rollin J.A."/>
            <person name="Pattathil S."/>
            <person name="Barry A.N."/>
        </authorList>
    </citation>
    <scope>NUCLEOTIDE SEQUENCE [LARGE SCALE GENOMIC DNA]</scope>
    <source>
        <strain evidence="5">UTEX 25</strain>
    </source>
</reference>
<dbReference type="GeneID" id="23616140"/>
<evidence type="ECO:0000313" key="4">
    <source>
        <dbReference type="Proteomes" id="UP000028924"/>
    </source>
</evidence>
<dbReference type="KEGG" id="apro:F751_4749"/>
<reference evidence="1" key="2">
    <citation type="submission" date="2015-08" db="EMBL/GenBank/DDBJ databases">
        <authorList>
            <person name="Babu N.S."/>
            <person name="Beckwith C.J."/>
            <person name="Beseler K.G."/>
            <person name="Brison A."/>
            <person name="Carone J.V."/>
            <person name="Caskin T.P."/>
            <person name="Diamond M."/>
            <person name="Durham M.E."/>
            <person name="Foxe J.M."/>
            <person name="Go M."/>
            <person name="Henderson B.A."/>
            <person name="Jones I.B."/>
            <person name="McGettigan J.A."/>
            <person name="Micheletti S.J."/>
            <person name="Nasrallah M.E."/>
            <person name="Ortiz D."/>
            <person name="Piller C.R."/>
            <person name="Privatt S.R."/>
            <person name="Schneider S.L."/>
            <person name="Sharp S."/>
            <person name="Smith T.C."/>
            <person name="Stanton J.D."/>
            <person name="Ullery H.E."/>
            <person name="Wilson R.J."/>
            <person name="Serrano M.G."/>
            <person name="Buck G."/>
            <person name="Lee V."/>
            <person name="Wang Y."/>
            <person name="Carvalho R."/>
            <person name="Voegtly L."/>
            <person name="Shi R."/>
            <person name="Duckworth R."/>
            <person name="Johnson A."/>
            <person name="Loviza R."/>
            <person name="Walstead R."/>
            <person name="Shah Z."/>
            <person name="Kiflezghi M."/>
            <person name="Wade K."/>
            <person name="Ball S.L."/>
            <person name="Bradley K.W."/>
            <person name="Asai D.J."/>
            <person name="Bowman C.A."/>
            <person name="Russell D.A."/>
            <person name="Pope W.H."/>
            <person name="Jacobs-Sera D."/>
            <person name="Hendrix R.W."/>
            <person name="Hatfull G.F."/>
        </authorList>
    </citation>
    <scope>NUCLEOTIDE SEQUENCE</scope>
</reference>
<reference evidence="3" key="4">
    <citation type="submission" date="2018-10" db="EMBL/GenBank/DDBJ databases">
        <authorList>
            <person name="Hovde B."/>
            <person name="Zhang X."/>
        </authorList>
    </citation>
    <scope>NUCLEOTIDE SEQUENCE [LARGE SCALE GENOMIC DNA]</scope>
    <source>
        <strain evidence="3">UTEX 25</strain>
    </source>
</reference>
<reference evidence="2 4" key="1">
    <citation type="journal article" date="2014" name="BMC Genomics">
        <title>Oil accumulation mechanisms of the oleaginous microalga Chlorella protothecoides revealed through its genome, transcriptomes, and proteomes.</title>
        <authorList>
            <person name="Gao C."/>
            <person name="Wang Y."/>
            <person name="Shen Y."/>
            <person name="Yan D."/>
            <person name="He X."/>
            <person name="Dai J."/>
            <person name="Wu Q."/>
        </authorList>
    </citation>
    <scope>NUCLEOTIDE SEQUENCE [LARGE SCALE GENOMIC DNA]</scope>
    <source>
        <strain evidence="2 4">0710</strain>
    </source>
</reference>
<dbReference type="Proteomes" id="UP000279271">
    <property type="component" value="Unassembled WGS sequence"/>
</dbReference>